<proteinExistence type="predicted"/>
<sequence>MRSDEEKKQAKGLDLNWLDNVVSAISDDEAPKLLNSEHVPERKKQEIISKPALKKRFSRFRQIAFRVFIPWDGKFNRKSTVIMTDVFSKNTTIQSSKGKGKCLGGPEESKKQFTIFNSMGFKSRGSTTVVKNMVAVIRLCISSKNNHKYFELYQE</sequence>
<accession>A0AAV0AIW3</accession>
<dbReference type="AlphaFoldDB" id="A0AAV0AIW3"/>
<dbReference type="EMBL" id="CALTRL010000210">
    <property type="protein sequence ID" value="CAH7667188.1"/>
    <property type="molecule type" value="Genomic_DNA"/>
</dbReference>
<keyword evidence="2" id="KW-1185">Reference proteome</keyword>
<dbReference type="Proteomes" id="UP001153365">
    <property type="component" value="Unassembled WGS sequence"/>
</dbReference>
<comment type="caution">
    <text evidence="1">The sequence shown here is derived from an EMBL/GenBank/DDBJ whole genome shotgun (WGS) entry which is preliminary data.</text>
</comment>
<reference evidence="1" key="1">
    <citation type="submission" date="2022-06" db="EMBL/GenBank/DDBJ databases">
        <authorList>
            <consortium name="SYNGENTA / RWTH Aachen University"/>
        </authorList>
    </citation>
    <scope>NUCLEOTIDE SEQUENCE</scope>
</reference>
<organism evidence="1 2">
    <name type="scientific">Phakopsora pachyrhizi</name>
    <name type="common">Asian soybean rust disease fungus</name>
    <dbReference type="NCBI Taxonomy" id="170000"/>
    <lineage>
        <taxon>Eukaryota</taxon>
        <taxon>Fungi</taxon>
        <taxon>Dikarya</taxon>
        <taxon>Basidiomycota</taxon>
        <taxon>Pucciniomycotina</taxon>
        <taxon>Pucciniomycetes</taxon>
        <taxon>Pucciniales</taxon>
        <taxon>Phakopsoraceae</taxon>
        <taxon>Phakopsora</taxon>
    </lineage>
</organism>
<protein>
    <submittedName>
        <fullName evidence="1">Uncharacterized protein</fullName>
    </submittedName>
</protein>
<evidence type="ECO:0000313" key="1">
    <source>
        <dbReference type="EMBL" id="CAH7667188.1"/>
    </source>
</evidence>
<evidence type="ECO:0000313" key="2">
    <source>
        <dbReference type="Proteomes" id="UP001153365"/>
    </source>
</evidence>
<gene>
    <name evidence="1" type="ORF">PPACK8108_LOCUS1579</name>
</gene>
<name>A0AAV0AIW3_PHAPC</name>